<name>A0AAN6QCM9_9PEZI</name>
<sequence length="194" mass="21241">MLSYATTFIRIRYQQSTPISEPFLRHQGHATYQQVADAMIPISRLTLQPRYALKLPPTISPQPSFKPLVHGQQRHVHNPNKPSRPALISQKRAAPHRAHHPPACCIACMQTPPVVPRRHHQPATGGRPAADQRPTLAPTPAGCIAFAKHTPSHPVRRHDSSQGRVGGLTSGFSDQTLPNRARKPGGSPSPRPGE</sequence>
<reference evidence="2" key="2">
    <citation type="submission" date="2023-05" db="EMBL/GenBank/DDBJ databases">
        <authorList>
            <consortium name="Lawrence Berkeley National Laboratory"/>
            <person name="Steindorff A."/>
            <person name="Hensen N."/>
            <person name="Bonometti L."/>
            <person name="Westerberg I."/>
            <person name="Brannstrom I.O."/>
            <person name="Guillou S."/>
            <person name="Cros-Aarteil S."/>
            <person name="Calhoun S."/>
            <person name="Haridas S."/>
            <person name="Kuo A."/>
            <person name="Mondo S."/>
            <person name="Pangilinan J."/>
            <person name="Riley R."/>
            <person name="Labutti K."/>
            <person name="Andreopoulos B."/>
            <person name="Lipzen A."/>
            <person name="Chen C."/>
            <person name="Yanf M."/>
            <person name="Daum C."/>
            <person name="Ng V."/>
            <person name="Clum A."/>
            <person name="Ohm R."/>
            <person name="Martin F."/>
            <person name="Silar P."/>
            <person name="Natvig D."/>
            <person name="Lalanne C."/>
            <person name="Gautier V."/>
            <person name="Ament-Velasquez S.L."/>
            <person name="Kruys A."/>
            <person name="Hutchinson M.I."/>
            <person name="Powell A.J."/>
            <person name="Barry K."/>
            <person name="Miller A.N."/>
            <person name="Grigoriev I.V."/>
            <person name="Debuchy R."/>
            <person name="Gladieux P."/>
            <person name="Thoren M.H."/>
            <person name="Johannesson H."/>
        </authorList>
    </citation>
    <scope>NUCLEOTIDE SEQUENCE</scope>
    <source>
        <strain evidence="2">CBS 757.83</strain>
    </source>
</reference>
<dbReference type="EMBL" id="MU863624">
    <property type="protein sequence ID" value="KAK4106339.1"/>
    <property type="molecule type" value="Genomic_DNA"/>
</dbReference>
<evidence type="ECO:0000256" key="1">
    <source>
        <dbReference type="SAM" id="MobiDB-lite"/>
    </source>
</evidence>
<feature type="region of interest" description="Disordered" evidence="1">
    <location>
        <begin position="115"/>
        <end position="194"/>
    </location>
</feature>
<dbReference type="Proteomes" id="UP001305647">
    <property type="component" value="Unassembled WGS sequence"/>
</dbReference>
<feature type="region of interest" description="Disordered" evidence="1">
    <location>
        <begin position="73"/>
        <end position="96"/>
    </location>
</feature>
<accession>A0AAN6QCM9</accession>
<dbReference type="AlphaFoldDB" id="A0AAN6QCM9"/>
<evidence type="ECO:0000313" key="3">
    <source>
        <dbReference type="Proteomes" id="UP001305647"/>
    </source>
</evidence>
<evidence type="ECO:0000313" key="2">
    <source>
        <dbReference type="EMBL" id="KAK4106339.1"/>
    </source>
</evidence>
<comment type="caution">
    <text evidence="2">The sequence shown here is derived from an EMBL/GenBank/DDBJ whole genome shotgun (WGS) entry which is preliminary data.</text>
</comment>
<reference evidence="2" key="1">
    <citation type="journal article" date="2023" name="Mol. Phylogenet. Evol.">
        <title>Genome-scale phylogeny and comparative genomics of the fungal order Sordariales.</title>
        <authorList>
            <person name="Hensen N."/>
            <person name="Bonometti L."/>
            <person name="Westerberg I."/>
            <person name="Brannstrom I.O."/>
            <person name="Guillou S."/>
            <person name="Cros-Aarteil S."/>
            <person name="Calhoun S."/>
            <person name="Haridas S."/>
            <person name="Kuo A."/>
            <person name="Mondo S."/>
            <person name="Pangilinan J."/>
            <person name="Riley R."/>
            <person name="LaButti K."/>
            <person name="Andreopoulos B."/>
            <person name="Lipzen A."/>
            <person name="Chen C."/>
            <person name="Yan M."/>
            <person name="Daum C."/>
            <person name="Ng V."/>
            <person name="Clum A."/>
            <person name="Steindorff A."/>
            <person name="Ohm R.A."/>
            <person name="Martin F."/>
            <person name="Silar P."/>
            <person name="Natvig D.O."/>
            <person name="Lalanne C."/>
            <person name="Gautier V."/>
            <person name="Ament-Velasquez S.L."/>
            <person name="Kruys A."/>
            <person name="Hutchinson M.I."/>
            <person name="Powell A.J."/>
            <person name="Barry K."/>
            <person name="Miller A.N."/>
            <person name="Grigoriev I.V."/>
            <person name="Debuchy R."/>
            <person name="Gladieux P."/>
            <person name="Hiltunen Thoren M."/>
            <person name="Johannesson H."/>
        </authorList>
    </citation>
    <scope>NUCLEOTIDE SEQUENCE</scope>
    <source>
        <strain evidence="2">CBS 757.83</strain>
    </source>
</reference>
<gene>
    <name evidence="2" type="ORF">N658DRAFT_15552</name>
</gene>
<keyword evidence="3" id="KW-1185">Reference proteome</keyword>
<proteinExistence type="predicted"/>
<organism evidence="2 3">
    <name type="scientific">Parathielavia hyrcaniae</name>
    <dbReference type="NCBI Taxonomy" id="113614"/>
    <lineage>
        <taxon>Eukaryota</taxon>
        <taxon>Fungi</taxon>
        <taxon>Dikarya</taxon>
        <taxon>Ascomycota</taxon>
        <taxon>Pezizomycotina</taxon>
        <taxon>Sordariomycetes</taxon>
        <taxon>Sordariomycetidae</taxon>
        <taxon>Sordariales</taxon>
        <taxon>Chaetomiaceae</taxon>
        <taxon>Parathielavia</taxon>
    </lineage>
</organism>
<protein>
    <submittedName>
        <fullName evidence="2">Uncharacterized protein</fullName>
    </submittedName>
</protein>